<dbReference type="InterPro" id="IPR019776">
    <property type="entry name" value="Flagellar_basal_body_rod_CS"/>
</dbReference>
<dbReference type="InterPro" id="IPR010930">
    <property type="entry name" value="Flg_bb/hook_C_dom"/>
</dbReference>
<evidence type="ECO:0000259" key="6">
    <source>
        <dbReference type="Pfam" id="PF00460"/>
    </source>
</evidence>
<dbReference type="NCBIfam" id="TIGR03506">
    <property type="entry name" value="FlgEFG_subfam"/>
    <property type="match status" value="1"/>
</dbReference>
<comment type="subcellular location">
    <subcellularLocation>
        <location evidence="1 5">Bacterial flagellum basal body</location>
    </subcellularLocation>
</comment>
<dbReference type="RefSeq" id="WP_128385023.1">
    <property type="nucleotide sequence ID" value="NZ_CP035033.1"/>
</dbReference>
<evidence type="ECO:0000313" key="11">
    <source>
        <dbReference type="Proteomes" id="UP000285478"/>
    </source>
</evidence>
<comment type="similarity">
    <text evidence="2 5">Belongs to the flagella basal body rod proteins family.</text>
</comment>
<name>A0A410H3U4_9GAMM</name>
<dbReference type="AlphaFoldDB" id="A0A410H3U4"/>
<evidence type="ECO:0000256" key="4">
    <source>
        <dbReference type="ARBA" id="ARBA00023143"/>
    </source>
</evidence>
<dbReference type="EMBL" id="CP035033">
    <property type="protein sequence ID" value="QAB15595.1"/>
    <property type="molecule type" value="Genomic_DNA"/>
</dbReference>
<evidence type="ECO:0000259" key="9">
    <source>
        <dbReference type="Pfam" id="PF22692"/>
    </source>
</evidence>
<dbReference type="GO" id="GO:0009425">
    <property type="term" value="C:bacterial-type flagellum basal body"/>
    <property type="evidence" value="ECO:0007669"/>
    <property type="project" value="UniProtKB-SubCell"/>
</dbReference>
<evidence type="ECO:0000256" key="5">
    <source>
        <dbReference type="RuleBase" id="RU362116"/>
    </source>
</evidence>
<protein>
    <recommendedName>
        <fullName evidence="3 5">Flagellar hook protein FlgE</fullName>
    </recommendedName>
</protein>
<organism evidence="10 11">
    <name type="scientific">Hydrogenovibrio thermophilus</name>
    <dbReference type="NCBI Taxonomy" id="265883"/>
    <lineage>
        <taxon>Bacteria</taxon>
        <taxon>Pseudomonadati</taxon>
        <taxon>Pseudomonadota</taxon>
        <taxon>Gammaproteobacteria</taxon>
        <taxon>Thiotrichales</taxon>
        <taxon>Piscirickettsiaceae</taxon>
        <taxon>Hydrogenovibrio</taxon>
    </lineage>
</organism>
<dbReference type="KEGG" id="htr:EPV75_07895"/>
<dbReference type="InterPro" id="IPR020013">
    <property type="entry name" value="Flagellar_FlgE/F/G"/>
</dbReference>
<dbReference type="Proteomes" id="UP000285478">
    <property type="component" value="Chromosome"/>
</dbReference>
<dbReference type="Pfam" id="PF00460">
    <property type="entry name" value="Flg_bb_rod"/>
    <property type="match status" value="1"/>
</dbReference>
<feature type="domain" description="Flagellar hook protein FlgE D2" evidence="8">
    <location>
        <begin position="210"/>
        <end position="422"/>
    </location>
</feature>
<dbReference type="GO" id="GO:0071978">
    <property type="term" value="P:bacterial-type flagellum-dependent swarming motility"/>
    <property type="evidence" value="ECO:0007669"/>
    <property type="project" value="TreeGrafter"/>
</dbReference>
<feature type="domain" description="Flagellar basal body rod protein N-terminal" evidence="6">
    <location>
        <begin position="7"/>
        <end position="35"/>
    </location>
</feature>
<keyword evidence="10" id="KW-0282">Flagellum</keyword>
<keyword evidence="10" id="KW-0969">Cilium</keyword>
<dbReference type="InterPro" id="IPR037925">
    <property type="entry name" value="FlgE/F/G-like"/>
</dbReference>
<dbReference type="InterPro" id="IPR053967">
    <property type="entry name" value="LlgE_F_G-like_D1"/>
</dbReference>
<dbReference type="GO" id="GO:0009424">
    <property type="term" value="C:bacterial-type flagellum hook"/>
    <property type="evidence" value="ECO:0007669"/>
    <property type="project" value="TreeGrafter"/>
</dbReference>
<dbReference type="InterPro" id="IPR011491">
    <property type="entry name" value="FlgE_D2"/>
</dbReference>
<dbReference type="PANTHER" id="PTHR30435">
    <property type="entry name" value="FLAGELLAR PROTEIN"/>
    <property type="match status" value="1"/>
</dbReference>
<dbReference type="GO" id="GO:0005829">
    <property type="term" value="C:cytosol"/>
    <property type="evidence" value="ECO:0007669"/>
    <property type="project" value="TreeGrafter"/>
</dbReference>
<dbReference type="Pfam" id="PF22692">
    <property type="entry name" value="LlgE_F_G_D1"/>
    <property type="match status" value="1"/>
</dbReference>
<gene>
    <name evidence="10" type="ORF">EPV75_07895</name>
</gene>
<keyword evidence="4 5" id="KW-0975">Bacterial flagellum</keyword>
<dbReference type="Pfam" id="PF07559">
    <property type="entry name" value="FlgE_D2"/>
    <property type="match status" value="1"/>
</dbReference>
<reference evidence="10 11" key="1">
    <citation type="journal article" date="2018" name="Environ. Microbiol.">
        <title>Genomes of ubiquitous marine and hypersaline Hydrogenovibrio, Thiomicrorhabdus and Thiomicrospira spp. encode a diversity of mechanisms to sustain chemolithoautotrophy in heterogeneous environments.</title>
        <authorList>
            <person name="Scott K.M."/>
            <person name="Williams J."/>
            <person name="Porter C.M.B."/>
            <person name="Russel S."/>
            <person name="Harmer T.L."/>
            <person name="Paul J.H."/>
            <person name="Antonen K.M."/>
            <person name="Bridges M.K."/>
            <person name="Camper G.J."/>
            <person name="Campla C.K."/>
            <person name="Casella L.G."/>
            <person name="Chase E."/>
            <person name="Conrad J.W."/>
            <person name="Cruz M.C."/>
            <person name="Dunlap D.S."/>
            <person name="Duran L."/>
            <person name="Fahsbender E.M."/>
            <person name="Goldsmith D.B."/>
            <person name="Keeley R.F."/>
            <person name="Kondoff M.R."/>
            <person name="Kussy B.I."/>
            <person name="Lane M.K."/>
            <person name="Lawler S."/>
            <person name="Leigh B.A."/>
            <person name="Lewis C."/>
            <person name="Lostal L.M."/>
            <person name="Marking D."/>
            <person name="Mancera P.A."/>
            <person name="McClenthan E.C."/>
            <person name="McIntyre E.A."/>
            <person name="Mine J.A."/>
            <person name="Modi S."/>
            <person name="Moore B.D."/>
            <person name="Morgan W.A."/>
            <person name="Nelson K.M."/>
            <person name="Nguyen K.N."/>
            <person name="Ogburn N."/>
            <person name="Parrino D.G."/>
            <person name="Pedapudi A.D."/>
            <person name="Pelham R.P."/>
            <person name="Preece A.M."/>
            <person name="Rampersad E.A."/>
            <person name="Richardson J.C."/>
            <person name="Rodgers C.M."/>
            <person name="Schaffer B.L."/>
            <person name="Sheridan N.E."/>
            <person name="Solone M.R."/>
            <person name="Staley Z.R."/>
            <person name="Tabuchi M."/>
            <person name="Waide R.J."/>
            <person name="Wanjugi P.W."/>
            <person name="Young S."/>
            <person name="Clum A."/>
            <person name="Daum C."/>
            <person name="Huntemann M."/>
            <person name="Ivanova N."/>
            <person name="Kyrpides N."/>
            <person name="Mikhailova N."/>
            <person name="Palaniappan K."/>
            <person name="Pillay M."/>
            <person name="Reddy T.B.K."/>
            <person name="Shapiro N."/>
            <person name="Stamatis D."/>
            <person name="Varghese N."/>
            <person name="Woyke T."/>
            <person name="Boden R."/>
            <person name="Freyermuth S.K."/>
            <person name="Kerfeld C.A."/>
        </authorList>
    </citation>
    <scope>NUCLEOTIDE SEQUENCE [LARGE SCALE GENOMIC DNA]</scope>
    <source>
        <strain evidence="10 11">JR-2</strain>
    </source>
</reference>
<dbReference type="InterPro" id="IPR001444">
    <property type="entry name" value="Flag_bb_rod_N"/>
</dbReference>
<evidence type="ECO:0000259" key="8">
    <source>
        <dbReference type="Pfam" id="PF07559"/>
    </source>
</evidence>
<dbReference type="SUPFAM" id="SSF117143">
    <property type="entry name" value="Flagellar hook protein flgE"/>
    <property type="match status" value="1"/>
</dbReference>
<evidence type="ECO:0000256" key="3">
    <source>
        <dbReference type="ARBA" id="ARBA00019015"/>
    </source>
</evidence>
<dbReference type="PROSITE" id="PS00588">
    <property type="entry name" value="FLAGELLA_BB_ROD"/>
    <property type="match status" value="1"/>
</dbReference>
<dbReference type="PANTHER" id="PTHR30435:SF1">
    <property type="entry name" value="FLAGELLAR HOOK PROTEIN FLGE"/>
    <property type="match status" value="1"/>
</dbReference>
<sequence length="540" mass="56905">MANYDLNAVSGINAASNGLAVISNNLANAETVGFKSSRAEFSDLFTGSQSSPGNGVRVGAITQDFTGGSINDTGRELDMAVDGEGFFILEDKTGKYENVYTRNGSFKLDKDGYITDQSGNKVQGYLLNEAISTENEPVFETTLSSIDLDELNKKPQATDEMTYDINLDGQEVNNVDPAGTSSANDNTDNSIGSSENLTTLMQPAQGTYQGASDYATKKTIYDSLGGEHQLNISYYKRDVVDAGTSDIDANGIPTATSGDPGVKYTSWLVQYTITDGDGNYTGHLADTAGNVLDDGTNPYEGQVYEMRYDTDGNLLGIYQPDDGAGNYDPTQINPTSGGVADTDAAVGATANNLSTAPTGTWAQVDGTPTLNFVVDNPLTGATDPLGGEIAGTPDNFQIELDFTEMTQYSGSYDLGGVSQNGYQVGDLVGLTTGSDGTIEARYSNGRSVPVAQLALANFSDKNALEKLGGQTYAETFASGTVQIGSPERNGYGSIAAGALEYSNVDTTGELVHMIQTQRTYQASAQVISTSQTLTQTILNL</sequence>
<dbReference type="InterPro" id="IPR037058">
    <property type="entry name" value="Falgellar_hook_FlgE_sf"/>
</dbReference>
<feature type="domain" description="Flagellar hook protein FlgE/F/G-like D1" evidence="9">
    <location>
        <begin position="80"/>
        <end position="130"/>
    </location>
</feature>
<proteinExistence type="inferred from homology"/>
<keyword evidence="10" id="KW-0966">Cell projection</keyword>
<keyword evidence="11" id="KW-1185">Reference proteome</keyword>
<dbReference type="Gene3D" id="2.60.98.20">
    <property type="entry name" value="Flagellar hook protein FlgE"/>
    <property type="match status" value="1"/>
</dbReference>
<evidence type="ECO:0000256" key="1">
    <source>
        <dbReference type="ARBA" id="ARBA00004117"/>
    </source>
</evidence>
<evidence type="ECO:0000313" key="10">
    <source>
        <dbReference type="EMBL" id="QAB15595.1"/>
    </source>
</evidence>
<evidence type="ECO:0000256" key="2">
    <source>
        <dbReference type="ARBA" id="ARBA00009677"/>
    </source>
</evidence>
<dbReference type="Pfam" id="PF06429">
    <property type="entry name" value="Flg_bbr_C"/>
    <property type="match status" value="1"/>
</dbReference>
<evidence type="ECO:0000259" key="7">
    <source>
        <dbReference type="Pfam" id="PF06429"/>
    </source>
</evidence>
<feature type="domain" description="Flagellar basal-body/hook protein C-terminal" evidence="7">
    <location>
        <begin position="496"/>
        <end position="540"/>
    </location>
</feature>
<comment type="function">
    <text evidence="5">A flexible structure which links the flagellar filament to the drive apparatus in the basal body.</text>
</comment>
<accession>A0A410H3U4</accession>